<gene>
    <name evidence="1" type="ORF">BGW38_005629</name>
</gene>
<reference evidence="1" key="1">
    <citation type="journal article" date="2020" name="Fungal Divers.">
        <title>Resolving the Mortierellaceae phylogeny through synthesis of multi-gene phylogenetics and phylogenomics.</title>
        <authorList>
            <person name="Vandepol N."/>
            <person name="Liber J."/>
            <person name="Desiro A."/>
            <person name="Na H."/>
            <person name="Kennedy M."/>
            <person name="Barry K."/>
            <person name="Grigoriev I.V."/>
            <person name="Miller A.N."/>
            <person name="O'Donnell K."/>
            <person name="Stajich J.E."/>
            <person name="Bonito G."/>
        </authorList>
    </citation>
    <scope>NUCLEOTIDE SEQUENCE</scope>
    <source>
        <strain evidence="1">KOD1015</strain>
    </source>
</reference>
<comment type="caution">
    <text evidence="1">The sequence shown here is derived from an EMBL/GenBank/DDBJ whole genome shotgun (WGS) entry which is preliminary data.</text>
</comment>
<evidence type="ECO:0000313" key="1">
    <source>
        <dbReference type="EMBL" id="KAF9584670.1"/>
    </source>
</evidence>
<accession>A0A9P6FZI4</accession>
<dbReference type="Proteomes" id="UP000780801">
    <property type="component" value="Unassembled WGS sequence"/>
</dbReference>
<dbReference type="OrthoDB" id="2447055at2759"/>
<dbReference type="AlphaFoldDB" id="A0A9P6FZI4"/>
<proteinExistence type="predicted"/>
<name>A0A9P6FZI4_9FUNG</name>
<keyword evidence="2" id="KW-1185">Reference proteome</keyword>
<dbReference type="EMBL" id="JAABOA010000357">
    <property type="protein sequence ID" value="KAF9584670.1"/>
    <property type="molecule type" value="Genomic_DNA"/>
</dbReference>
<evidence type="ECO:0000313" key="2">
    <source>
        <dbReference type="Proteomes" id="UP000780801"/>
    </source>
</evidence>
<sequence length="86" mass="9618">MSYSTYSAYTVLIGNSQIECRRSERLQHQGDDEGGEGKFMPLPDMVDQEFIFVGKMDGIEVATGFASLFAEVRKGKVYIKDTDQAL</sequence>
<organism evidence="1 2">
    <name type="scientific">Lunasporangiospora selenospora</name>
    <dbReference type="NCBI Taxonomy" id="979761"/>
    <lineage>
        <taxon>Eukaryota</taxon>
        <taxon>Fungi</taxon>
        <taxon>Fungi incertae sedis</taxon>
        <taxon>Mucoromycota</taxon>
        <taxon>Mortierellomycotina</taxon>
        <taxon>Mortierellomycetes</taxon>
        <taxon>Mortierellales</taxon>
        <taxon>Mortierellaceae</taxon>
        <taxon>Lunasporangiospora</taxon>
    </lineage>
</organism>
<protein>
    <submittedName>
        <fullName evidence="1">Uncharacterized protein</fullName>
    </submittedName>
</protein>